<dbReference type="InterPro" id="IPR006439">
    <property type="entry name" value="HAD-SF_hydro_IA"/>
</dbReference>
<dbReference type="NCBIfam" id="TIGR01509">
    <property type="entry name" value="HAD-SF-IA-v3"/>
    <property type="match status" value="1"/>
</dbReference>
<keyword evidence="2" id="KW-1185">Reference proteome</keyword>
<sequence>MIKNIVFDFGGVIADISRDKAVQAFFKIGLKDAEIRLDKYHQTGIFQELEEGKLSVDEFRKELSKLCSRELTIEEVQQAWMGFITGIDIRKLDYILELKKSYRIYILSNTNPYVMSWACSPQFSSQGKSLADYCEKLYLSYQIGYTKPEPEIFNFMIKDSKITPSETIFVDDGSVNIGIGKKLGFYTFQPQNDTDWREELTQLLKSLS</sequence>
<accession>A0A1M4Y2N7</accession>
<dbReference type="InterPro" id="IPR036412">
    <property type="entry name" value="HAD-like_sf"/>
</dbReference>
<dbReference type="STRING" id="871325.SAMN05444349_10998"/>
<dbReference type="InterPro" id="IPR023198">
    <property type="entry name" value="PGP-like_dom2"/>
</dbReference>
<protein>
    <submittedName>
        <fullName evidence="1">Putative hydrolase of the HAD superfamily</fullName>
    </submittedName>
</protein>
<dbReference type="PANTHER" id="PTHR43611:SF3">
    <property type="entry name" value="FLAVIN MONONUCLEOTIDE HYDROLASE 1, CHLOROPLATIC"/>
    <property type="match status" value="1"/>
</dbReference>
<dbReference type="AlphaFoldDB" id="A0A1M4Y2N7"/>
<dbReference type="PANTHER" id="PTHR43611">
    <property type="entry name" value="ALPHA-D-GLUCOSE 1-PHOSPHATE PHOSPHATASE"/>
    <property type="match status" value="1"/>
</dbReference>
<organism evidence="1 2">
    <name type="scientific">Bacteroides faecichinchillae</name>
    <dbReference type="NCBI Taxonomy" id="871325"/>
    <lineage>
        <taxon>Bacteria</taxon>
        <taxon>Pseudomonadati</taxon>
        <taxon>Bacteroidota</taxon>
        <taxon>Bacteroidia</taxon>
        <taxon>Bacteroidales</taxon>
        <taxon>Bacteroidaceae</taxon>
        <taxon>Bacteroides</taxon>
    </lineage>
</organism>
<evidence type="ECO:0000313" key="2">
    <source>
        <dbReference type="Proteomes" id="UP000184436"/>
    </source>
</evidence>
<gene>
    <name evidence="1" type="ORF">SAMN05444349_10998</name>
</gene>
<dbReference type="RefSeq" id="WP_025074453.1">
    <property type="nucleotide sequence ID" value="NZ_FQVD01000009.1"/>
</dbReference>
<keyword evidence="1" id="KW-0378">Hydrolase</keyword>
<dbReference type="Gene3D" id="3.40.50.1000">
    <property type="entry name" value="HAD superfamily/HAD-like"/>
    <property type="match status" value="1"/>
</dbReference>
<dbReference type="OrthoDB" id="9797415at2"/>
<dbReference type="GO" id="GO:0016787">
    <property type="term" value="F:hydrolase activity"/>
    <property type="evidence" value="ECO:0007669"/>
    <property type="project" value="UniProtKB-KW"/>
</dbReference>
<dbReference type="PRINTS" id="PR00413">
    <property type="entry name" value="HADHALOGNASE"/>
</dbReference>
<dbReference type="Gene3D" id="1.10.150.240">
    <property type="entry name" value="Putative phosphatase, domain 2"/>
    <property type="match status" value="1"/>
</dbReference>
<name>A0A1M4Y2N7_9BACE</name>
<dbReference type="SUPFAM" id="SSF56784">
    <property type="entry name" value="HAD-like"/>
    <property type="match status" value="1"/>
</dbReference>
<dbReference type="SFLD" id="SFLDS00003">
    <property type="entry name" value="Haloacid_Dehalogenase"/>
    <property type="match status" value="1"/>
</dbReference>
<dbReference type="CDD" id="cd02603">
    <property type="entry name" value="HAD_sEH-N_like"/>
    <property type="match status" value="1"/>
</dbReference>
<dbReference type="Pfam" id="PF00702">
    <property type="entry name" value="Hydrolase"/>
    <property type="match status" value="1"/>
</dbReference>
<dbReference type="Proteomes" id="UP000184436">
    <property type="component" value="Unassembled WGS sequence"/>
</dbReference>
<dbReference type="InterPro" id="IPR023214">
    <property type="entry name" value="HAD_sf"/>
</dbReference>
<dbReference type="SFLD" id="SFLDG01129">
    <property type="entry name" value="C1.5:_HAD__Beta-PGM__Phosphata"/>
    <property type="match status" value="1"/>
</dbReference>
<proteinExistence type="predicted"/>
<reference evidence="1 2" key="1">
    <citation type="submission" date="2016-11" db="EMBL/GenBank/DDBJ databases">
        <authorList>
            <person name="Jaros S."/>
            <person name="Januszkiewicz K."/>
            <person name="Wedrychowicz H."/>
        </authorList>
    </citation>
    <scope>NUCLEOTIDE SEQUENCE [LARGE SCALE GENOMIC DNA]</scope>
    <source>
        <strain evidence="1 2">DSM 26883</strain>
    </source>
</reference>
<evidence type="ECO:0000313" key="1">
    <source>
        <dbReference type="EMBL" id="SHF00094.1"/>
    </source>
</evidence>
<dbReference type="EMBL" id="FQVD01000009">
    <property type="protein sequence ID" value="SHF00094.1"/>
    <property type="molecule type" value="Genomic_DNA"/>
</dbReference>